<evidence type="ECO:0000313" key="1">
    <source>
        <dbReference type="EMBL" id="CAA3032909.1"/>
    </source>
</evidence>
<gene>
    <name evidence="1" type="ORF">OLEA9_A103469</name>
</gene>
<dbReference type="AlphaFoldDB" id="A0A8S0VKL1"/>
<dbReference type="EMBL" id="CACTIH010009736">
    <property type="protein sequence ID" value="CAA3032909.1"/>
    <property type="molecule type" value="Genomic_DNA"/>
</dbReference>
<accession>A0A8S0VKL1</accession>
<keyword evidence="2" id="KW-1185">Reference proteome</keyword>
<dbReference type="PROSITE" id="PS51257">
    <property type="entry name" value="PROKAR_LIPOPROTEIN"/>
    <property type="match status" value="1"/>
</dbReference>
<name>A0A8S0VKL1_OLEEU</name>
<dbReference type="Proteomes" id="UP000594638">
    <property type="component" value="Unassembled WGS sequence"/>
</dbReference>
<sequence>MAERAMINEGGNVNFPLLAYACTNDVFRFGFTSEDLRDKANGGKGEDPSTSHMENMFMNLSPFKPAGTTSTAKPHLQTVEVETCKVEVSNVTPPFAERSMLRAGLIDSAEAQDNPILKCHAYNETQNSVIIEFQTPNQPKAVLALEGKEFLLEPLYFSLVPASKHPLIPETCKVEVSNITPPFAEDIFIKFIERSMLRAGLIDSAEGPSPIVKCFAYNEGNLCQDETNYSRRNVEEPRKIDSLDEPILNTLPITKFEAMLMIKTYSFRHGLTAVAREGAHGALASFNTSRGIDAGFWPPFVAISVAILRQVALFAQGPVTAGRTWDNPIVVRVDERTRHGFPEPPSVGAPGCDRQLAENMNF</sequence>
<dbReference type="Gramene" id="OE9A103469T1">
    <property type="protein sequence ID" value="OE9A103469C1"/>
    <property type="gene ID" value="OE9A103469"/>
</dbReference>
<proteinExistence type="predicted"/>
<evidence type="ECO:0000313" key="2">
    <source>
        <dbReference type="Proteomes" id="UP000594638"/>
    </source>
</evidence>
<comment type="caution">
    <text evidence="1">The sequence shown here is derived from an EMBL/GenBank/DDBJ whole genome shotgun (WGS) entry which is preliminary data.</text>
</comment>
<protein>
    <submittedName>
        <fullName evidence="1">Uncharacterized protein</fullName>
    </submittedName>
</protein>
<reference evidence="1 2" key="1">
    <citation type="submission" date="2019-12" db="EMBL/GenBank/DDBJ databases">
        <authorList>
            <person name="Alioto T."/>
            <person name="Alioto T."/>
            <person name="Gomez Garrido J."/>
        </authorList>
    </citation>
    <scope>NUCLEOTIDE SEQUENCE [LARGE SCALE GENOMIC DNA]</scope>
</reference>
<organism evidence="1 2">
    <name type="scientific">Olea europaea subsp. europaea</name>
    <dbReference type="NCBI Taxonomy" id="158383"/>
    <lineage>
        <taxon>Eukaryota</taxon>
        <taxon>Viridiplantae</taxon>
        <taxon>Streptophyta</taxon>
        <taxon>Embryophyta</taxon>
        <taxon>Tracheophyta</taxon>
        <taxon>Spermatophyta</taxon>
        <taxon>Magnoliopsida</taxon>
        <taxon>eudicotyledons</taxon>
        <taxon>Gunneridae</taxon>
        <taxon>Pentapetalae</taxon>
        <taxon>asterids</taxon>
        <taxon>lamiids</taxon>
        <taxon>Lamiales</taxon>
        <taxon>Oleaceae</taxon>
        <taxon>Oleeae</taxon>
        <taxon>Olea</taxon>
    </lineage>
</organism>